<dbReference type="AlphaFoldDB" id="A0A0M5ITF3"/>
<dbReference type="RefSeq" id="WP_053549706.1">
    <property type="nucleotide sequence ID" value="NZ_CP010802.1"/>
</dbReference>
<dbReference type="EMBL" id="CP010802">
    <property type="protein sequence ID" value="ALC15506.1"/>
    <property type="molecule type" value="Genomic_DNA"/>
</dbReference>
<dbReference type="KEGG" id="des:DSOUD_0718"/>
<organism evidence="1 2">
    <name type="scientific">Desulfuromonas soudanensis</name>
    <dbReference type="NCBI Taxonomy" id="1603606"/>
    <lineage>
        <taxon>Bacteria</taxon>
        <taxon>Pseudomonadati</taxon>
        <taxon>Thermodesulfobacteriota</taxon>
        <taxon>Desulfuromonadia</taxon>
        <taxon>Desulfuromonadales</taxon>
        <taxon>Desulfuromonadaceae</taxon>
        <taxon>Desulfuromonas</taxon>
    </lineage>
</organism>
<dbReference type="PATRIC" id="fig|1603606.3.peg.785"/>
<dbReference type="OrthoDB" id="5495988at2"/>
<sequence>MTLIDAHAATRNLVENAFRYLTWHEDACKAAGFKGISQVWKDEPAWYFWLDSVQGGFLLRLHDHEPLKGSQYVSLSVHFYPSTSETKDCQLSIEEQRLLSDRSVFDMPTCTPRFEEFDACLPYFITAEIGLLIGSDNQLQLLVYSTQNGMKHFSIQFLDLLVSTLHFANKIHHRQALQLTDGQGTSLFLIYDQTAFDNFTSHFSLDEISFHEPKMEKLLFKWKNSSRIDVNCSMKSTCCCH</sequence>
<evidence type="ECO:0000313" key="2">
    <source>
        <dbReference type="Proteomes" id="UP000057158"/>
    </source>
</evidence>
<dbReference type="STRING" id="1603606.DSOUD_0718"/>
<keyword evidence="2" id="KW-1185">Reference proteome</keyword>
<accession>A0A0M5ITF3</accession>
<dbReference type="Proteomes" id="UP000057158">
    <property type="component" value="Chromosome"/>
</dbReference>
<reference evidence="1 2" key="1">
    <citation type="submission" date="2015-07" db="EMBL/GenBank/DDBJ databases">
        <title>Isolation and Genomic Characterization of a Novel Halophilic Metal-Reducing Deltaproteobacterium from the Deep Subsurface.</title>
        <authorList>
            <person name="Badalamenti J.P."/>
            <person name="Summers Z.M."/>
            <person name="Gralnick J.A."/>
            <person name="Bond D.R."/>
        </authorList>
    </citation>
    <scope>NUCLEOTIDE SEQUENCE [LARGE SCALE GENOMIC DNA]</scope>
    <source>
        <strain evidence="1 2">WTL</strain>
    </source>
</reference>
<gene>
    <name evidence="1" type="ORF">DSOUD_0718</name>
</gene>
<name>A0A0M5ITF3_9BACT</name>
<proteinExistence type="predicted"/>
<protein>
    <submittedName>
        <fullName evidence="1">Uncharacterized protein</fullName>
    </submittedName>
</protein>
<evidence type="ECO:0000313" key="1">
    <source>
        <dbReference type="EMBL" id="ALC15506.1"/>
    </source>
</evidence>